<organism evidence="3 4">
    <name type="scientific">Mucuna pruriens</name>
    <name type="common">Velvet bean</name>
    <name type="synonym">Dolichos pruriens</name>
    <dbReference type="NCBI Taxonomy" id="157652"/>
    <lineage>
        <taxon>Eukaryota</taxon>
        <taxon>Viridiplantae</taxon>
        <taxon>Streptophyta</taxon>
        <taxon>Embryophyta</taxon>
        <taxon>Tracheophyta</taxon>
        <taxon>Spermatophyta</taxon>
        <taxon>Magnoliopsida</taxon>
        <taxon>eudicotyledons</taxon>
        <taxon>Gunneridae</taxon>
        <taxon>Pentapetalae</taxon>
        <taxon>rosids</taxon>
        <taxon>fabids</taxon>
        <taxon>Fabales</taxon>
        <taxon>Fabaceae</taxon>
        <taxon>Papilionoideae</taxon>
        <taxon>50 kb inversion clade</taxon>
        <taxon>NPAAA clade</taxon>
        <taxon>indigoferoid/millettioid clade</taxon>
        <taxon>Phaseoleae</taxon>
        <taxon>Mucuna</taxon>
    </lineage>
</organism>
<proteinExistence type="predicted"/>
<evidence type="ECO:0000313" key="4">
    <source>
        <dbReference type="Proteomes" id="UP000257109"/>
    </source>
</evidence>
<dbReference type="AlphaFoldDB" id="A0A371FE67"/>
<protein>
    <submittedName>
        <fullName evidence="3">Uncharacterized protein</fullName>
    </submittedName>
</protein>
<evidence type="ECO:0000256" key="1">
    <source>
        <dbReference type="SAM" id="Coils"/>
    </source>
</evidence>
<evidence type="ECO:0000256" key="2">
    <source>
        <dbReference type="SAM" id="MobiDB-lite"/>
    </source>
</evidence>
<dbReference type="OrthoDB" id="1921280at2759"/>
<evidence type="ECO:0000313" key="3">
    <source>
        <dbReference type="EMBL" id="RDX76597.1"/>
    </source>
</evidence>
<accession>A0A371FE67</accession>
<name>A0A371FE67_MUCPR</name>
<comment type="caution">
    <text evidence="3">The sequence shown here is derived from an EMBL/GenBank/DDBJ whole genome shotgun (WGS) entry which is preliminary data.</text>
</comment>
<feature type="compositionally biased region" description="Basic and acidic residues" evidence="2">
    <location>
        <begin position="333"/>
        <end position="346"/>
    </location>
</feature>
<feature type="coiled-coil region" evidence="1">
    <location>
        <begin position="166"/>
        <end position="278"/>
    </location>
</feature>
<dbReference type="STRING" id="157652.A0A371FE67"/>
<dbReference type="PANTHER" id="PTHR35992">
    <property type="entry name" value="CYTOMATRIX PROTEIN-LIKE PROTEIN"/>
    <property type="match status" value="1"/>
</dbReference>
<feature type="region of interest" description="Disordered" evidence="2">
    <location>
        <begin position="298"/>
        <end position="349"/>
    </location>
</feature>
<gene>
    <name evidence="3" type="ORF">CR513_43397</name>
</gene>
<sequence>MRKAKKAESSDAAYSERRNWSNIFKSLVQMVRSQQNQLHSFASRHKFLEDRLRMQHEGWASDVRFHKDQISQMNGILLFEKKKRALEEAKADLALGFKHREAAMLKWILEHAEDELADLKAWFEFLSCKSSNGEDQRTASKDTDLKKKRTTDRGNKSITAEKEKCSSEIKDELRRLRGEHEKLVLEKYSEVSALLAEKKFVWNQYNIMENDYTDKLRTKETEVEKANEKIKVLVSSMEQLQSENSEKDSKISELESKMAEMEAETKRLNKEISGLSVELESLRKFRNNQVTPVLNQCTQGKPESGVAKSNRSRRNMTLKKEICTPDAPAPAKSSEKATKSMKRKEGPVIPISETPKLFSSSFKVPKLKSSVRYTI</sequence>
<feature type="non-terminal residue" evidence="3">
    <location>
        <position position="1"/>
    </location>
</feature>
<feature type="region of interest" description="Disordered" evidence="2">
    <location>
        <begin position="132"/>
        <end position="162"/>
    </location>
</feature>
<dbReference type="Proteomes" id="UP000257109">
    <property type="component" value="Unassembled WGS sequence"/>
</dbReference>
<keyword evidence="4" id="KW-1185">Reference proteome</keyword>
<keyword evidence="1" id="KW-0175">Coiled coil</keyword>
<reference evidence="3" key="1">
    <citation type="submission" date="2018-05" db="EMBL/GenBank/DDBJ databases">
        <title>Draft genome of Mucuna pruriens seed.</title>
        <authorList>
            <person name="Nnadi N.E."/>
            <person name="Vos R."/>
            <person name="Hasami M.H."/>
            <person name="Devisetty U.K."/>
            <person name="Aguiy J.C."/>
        </authorList>
    </citation>
    <scope>NUCLEOTIDE SEQUENCE [LARGE SCALE GENOMIC DNA]</scope>
    <source>
        <strain evidence="3">JCA_2017</strain>
    </source>
</reference>
<dbReference type="EMBL" id="QJKJ01009446">
    <property type="protein sequence ID" value="RDX76597.1"/>
    <property type="molecule type" value="Genomic_DNA"/>
</dbReference>
<dbReference type="PANTHER" id="PTHR35992:SF1">
    <property type="entry name" value="CYTOMATRIX PROTEIN-LIKE PROTEIN"/>
    <property type="match status" value="1"/>
</dbReference>